<dbReference type="EMBL" id="DS022300">
    <property type="protein sequence ID" value="OAJ37503.1"/>
    <property type="molecule type" value="Genomic_DNA"/>
</dbReference>
<dbReference type="Gene3D" id="2.60.120.10">
    <property type="entry name" value="Jelly Rolls"/>
    <property type="match status" value="2"/>
</dbReference>
<evidence type="ECO:0000313" key="3">
    <source>
        <dbReference type="EMBL" id="OAJ37503.1"/>
    </source>
</evidence>
<dbReference type="OrthoDB" id="417078at2759"/>
<organism evidence="3 4">
    <name type="scientific">Batrachochytrium dendrobatidis (strain JEL423)</name>
    <dbReference type="NCBI Taxonomy" id="403673"/>
    <lineage>
        <taxon>Eukaryota</taxon>
        <taxon>Fungi</taxon>
        <taxon>Fungi incertae sedis</taxon>
        <taxon>Chytridiomycota</taxon>
        <taxon>Chytridiomycota incertae sedis</taxon>
        <taxon>Chytridiomycetes</taxon>
        <taxon>Rhizophydiales</taxon>
        <taxon>Rhizophydiales incertae sedis</taxon>
        <taxon>Batrachochytrium</taxon>
    </lineage>
</organism>
<dbReference type="Proteomes" id="UP000077115">
    <property type="component" value="Unassembled WGS sequence"/>
</dbReference>
<dbReference type="SUPFAM" id="SSF51206">
    <property type="entry name" value="cAMP-binding domain-like"/>
    <property type="match status" value="2"/>
</dbReference>
<evidence type="ECO:0000313" key="4">
    <source>
        <dbReference type="Proteomes" id="UP000077115"/>
    </source>
</evidence>
<gene>
    <name evidence="3" type="ORF">BDEG_21516</name>
</gene>
<dbReference type="InterPro" id="IPR018490">
    <property type="entry name" value="cNMP-bd_dom_sf"/>
</dbReference>
<feature type="compositionally biased region" description="Polar residues" evidence="1">
    <location>
        <begin position="117"/>
        <end position="127"/>
    </location>
</feature>
<feature type="domain" description="Cyclic nucleotide-binding" evidence="2">
    <location>
        <begin position="726"/>
        <end position="829"/>
    </location>
</feature>
<dbReference type="Pfam" id="PF00027">
    <property type="entry name" value="cNMP_binding"/>
    <property type="match status" value="1"/>
</dbReference>
<evidence type="ECO:0000259" key="2">
    <source>
        <dbReference type="PROSITE" id="PS50042"/>
    </source>
</evidence>
<dbReference type="PANTHER" id="PTHR23011:SF28">
    <property type="entry name" value="CYCLIC NUCLEOTIDE-BINDING DOMAIN CONTAINING PROTEIN"/>
    <property type="match status" value="1"/>
</dbReference>
<dbReference type="PROSITE" id="PS50042">
    <property type="entry name" value="CNMP_BINDING_3"/>
    <property type="match status" value="1"/>
</dbReference>
<dbReference type="PANTHER" id="PTHR23011">
    <property type="entry name" value="CYCLIC NUCLEOTIDE-BINDING DOMAIN CONTAINING PROTEIN"/>
    <property type="match status" value="1"/>
</dbReference>
<feature type="region of interest" description="Disordered" evidence="1">
    <location>
        <begin position="82"/>
        <end position="104"/>
    </location>
</feature>
<dbReference type="VEuPathDB" id="FungiDB:BDEG_21516"/>
<proteinExistence type="predicted"/>
<feature type="region of interest" description="Disordered" evidence="1">
    <location>
        <begin position="215"/>
        <end position="240"/>
    </location>
</feature>
<protein>
    <recommendedName>
        <fullName evidence="2">Cyclic nucleotide-binding domain-containing protein</fullName>
    </recommendedName>
</protein>
<feature type="region of interest" description="Disordered" evidence="1">
    <location>
        <begin position="117"/>
        <end position="174"/>
    </location>
</feature>
<dbReference type="InterPro" id="IPR014710">
    <property type="entry name" value="RmlC-like_jellyroll"/>
</dbReference>
<reference evidence="3 4" key="1">
    <citation type="submission" date="2006-10" db="EMBL/GenBank/DDBJ databases">
        <title>The Genome Sequence of Batrachochytrium dendrobatidis JEL423.</title>
        <authorList>
            <consortium name="The Broad Institute Genome Sequencing Platform"/>
            <person name="Birren B."/>
            <person name="Lander E."/>
            <person name="Galagan J."/>
            <person name="Cuomo C."/>
            <person name="Devon K."/>
            <person name="Jaffe D."/>
            <person name="Butler J."/>
            <person name="Alvarez P."/>
            <person name="Gnerre S."/>
            <person name="Grabherr M."/>
            <person name="Kleber M."/>
            <person name="Mauceli E."/>
            <person name="Brockman W."/>
            <person name="Young S."/>
            <person name="LaButti K."/>
            <person name="Sykes S."/>
            <person name="DeCaprio D."/>
            <person name="Crawford M."/>
            <person name="Koehrsen M."/>
            <person name="Engels R."/>
            <person name="Montgomery P."/>
            <person name="Pearson M."/>
            <person name="Howarth C."/>
            <person name="Larson L."/>
            <person name="White J."/>
            <person name="O'Leary S."/>
            <person name="Kodira C."/>
            <person name="Zeng Q."/>
            <person name="Yandava C."/>
            <person name="Alvarado L."/>
            <person name="Longcore J."/>
            <person name="James T."/>
        </authorList>
    </citation>
    <scope>NUCLEOTIDE SEQUENCE [LARGE SCALE GENOMIC DNA]</scope>
    <source>
        <strain evidence="3 4">JEL423</strain>
    </source>
</reference>
<dbReference type="InterPro" id="IPR000595">
    <property type="entry name" value="cNMP-bd_dom"/>
</dbReference>
<dbReference type="SMART" id="SM00100">
    <property type="entry name" value="cNMP"/>
    <property type="match status" value="1"/>
</dbReference>
<reference evidence="3 4" key="2">
    <citation type="submission" date="2016-05" db="EMBL/GenBank/DDBJ databases">
        <title>Lineage-specific infection strategies underlie the spectrum of fungal disease in amphibians.</title>
        <authorList>
            <person name="Cuomo C.A."/>
            <person name="Farrer R.A."/>
            <person name="James T."/>
            <person name="Longcore J."/>
            <person name="Birren B."/>
        </authorList>
    </citation>
    <scope>NUCLEOTIDE SEQUENCE [LARGE SCALE GENOMIC DNA]</scope>
    <source>
        <strain evidence="3 4">JEL423</strain>
    </source>
</reference>
<dbReference type="AlphaFoldDB" id="A0A177WBU4"/>
<sequence>MKSSILGSKQPSLVGLAPDMSTRTNMTEKIRNVTADTVPDSHFTMLHMDTLLCPKIELSIMPLQTHEQKPKSISRSTILHKSSTALSTHRDQDSSATLMPNSKVLPDTSGSIRSFLSASQTTTSQSPRLLVKGTDISRRSSKIKKIASNSHEKLPEPPRQYELQGDNQHNASQKSTCLNTPNMALCIPTVEISPPSQSIQKAVLSTNELRSEEIKAETRHSTNQSVHSNSTSNLDSAHVSKNGSIPVRRKHSKFLTPQEGISTLQLNEFEKHRVFPSTSKELTLQCPSYPMLVDHSAHTANSFETNTCISSQDTKLAAWACTESVVTRNNEARSDMIGESTMVLDGKMSPQLRQLKLMSIGHSQLHDISDQVANKSSILHLPSPLPSRHLHITRSNHQIELNSTKRSEILLSNEFVDTTTNTQTFKPHPNLNSKSHVRPLVALRSRISEPCSEDGKILLIPIDESSKSIQKASKKTTSLAMPSIGKQQNTSIETPLKSSFLSTRPISKPLSGLSSQADINKSDDSIKSEMISLTAYSTQAKQFKPTKSLVGNDIKLDKAVMKAFNTSDIIHLNARMQIYSKKHNAMQLPDNTHMDRTINFNSALNISACNSKMGTVADLKSVDNIFDKSTLEEGKRVIIAHGQWKKAYRFMATIRRFLVMYKRVCKIFELSPTRVDIVDLKGSDSINEEDLELSEKVKSLLQSRSEVQGDVIINGLEAILSSNIPSFKRLPWNQRLKCCQILELKKYPPGKVIIMEGHRANAFYFILSGKVEIFKGWTESWFRINFIKKGGSFGDRTLTVIDDRRTASVSTVETTEFLCVDKREFLKLIETGSAKLHTLRTRQITQLPDFTTAPQEFIEKVLACAQFITFDAQQVIINEDAPNFHIFWILSGSCRCIRTVPFIVRPTASGDGHQYAAYAPNTPTDPTDTVVYEPLSICELTIGEHFPSVVKPAMLKITQSQFGAPMTFDRNECIRLWQHEPPYLSPVTVVANMRVEVMMLSKVEMTEISPMDTLLELFERRGALDASIYLLQNAFLQNLQWESYKKKIREEVFGKRKAKK</sequence>
<name>A0A177WBU4_BATDL</name>
<evidence type="ECO:0000256" key="1">
    <source>
        <dbReference type="SAM" id="MobiDB-lite"/>
    </source>
</evidence>
<dbReference type="STRING" id="403673.A0A177WBU4"/>
<dbReference type="CDD" id="cd00038">
    <property type="entry name" value="CAP_ED"/>
    <property type="match status" value="1"/>
</dbReference>
<feature type="compositionally biased region" description="Polar residues" evidence="1">
    <location>
        <begin position="165"/>
        <end position="174"/>
    </location>
</feature>
<feature type="compositionally biased region" description="Polar residues" evidence="1">
    <location>
        <begin position="221"/>
        <end position="240"/>
    </location>
</feature>
<dbReference type="EMBL" id="DS022300">
    <property type="protein sequence ID" value="OAJ37502.1"/>
    <property type="molecule type" value="Genomic_DNA"/>
</dbReference>
<accession>A0A177WBU4</accession>